<feature type="compositionally biased region" description="Acidic residues" evidence="1">
    <location>
        <begin position="533"/>
        <end position="543"/>
    </location>
</feature>
<feature type="region of interest" description="Disordered" evidence="1">
    <location>
        <begin position="924"/>
        <end position="952"/>
    </location>
</feature>
<gene>
    <name evidence="3" type="ORF">DMC30DRAFT_386421</name>
</gene>
<evidence type="ECO:0000256" key="1">
    <source>
        <dbReference type="SAM" id="MobiDB-lite"/>
    </source>
</evidence>
<feature type="compositionally biased region" description="Basic and acidic residues" evidence="1">
    <location>
        <begin position="656"/>
        <end position="670"/>
    </location>
</feature>
<dbReference type="OrthoDB" id="2537416at2759"/>
<feature type="compositionally biased region" description="Low complexity" evidence="1">
    <location>
        <begin position="924"/>
        <end position="933"/>
    </location>
</feature>
<feature type="region of interest" description="Disordered" evidence="1">
    <location>
        <begin position="1"/>
        <end position="182"/>
    </location>
</feature>
<feature type="compositionally biased region" description="Low complexity" evidence="1">
    <location>
        <begin position="1044"/>
        <end position="1054"/>
    </location>
</feature>
<feature type="compositionally biased region" description="Low complexity" evidence="1">
    <location>
        <begin position="18"/>
        <end position="34"/>
    </location>
</feature>
<feature type="compositionally biased region" description="Basic and acidic residues" evidence="1">
    <location>
        <begin position="323"/>
        <end position="347"/>
    </location>
</feature>
<feature type="compositionally biased region" description="Low complexity" evidence="1">
    <location>
        <begin position="167"/>
        <end position="176"/>
    </location>
</feature>
<keyword evidence="4" id="KW-1185">Reference proteome</keyword>
<feature type="compositionally biased region" description="Basic and acidic residues" evidence="1">
    <location>
        <begin position="1184"/>
        <end position="1229"/>
    </location>
</feature>
<protein>
    <recommendedName>
        <fullName evidence="2">DNA replication checkpoint mediator MRC1 domain-containing protein</fullName>
    </recommendedName>
</protein>
<feature type="region of interest" description="Disordered" evidence="1">
    <location>
        <begin position="1145"/>
        <end position="1247"/>
    </location>
</feature>
<name>A0A5C5G8V7_9BASI</name>
<dbReference type="InterPro" id="IPR018564">
    <property type="entry name" value="Repl_chkpnt_MRC1_dom"/>
</dbReference>
<sequence>MTSMEVSFDASESPEAQPTSLAAEPSSPSAAPASSRPPPPAVDAQPAHRAKVTRTYGRPKPVEDVTPAKELAATEGLALDRNSTLVIPDSEPASKPQHPSSDSVDDGDTTMRAGHGQATSSPTRRDVQSTDPTSEDEEPVRPANSRSKTSLPVHADTDADSSDSDNDAASGDDTGALAFLKRRPAIKDLLANVDRVFDSRLKDTTAATTVVFPTSSTLPPLTVTNESGSSRPASSSQRSPPRWRAASPSSPSHDLDDIEALLTSTQSVESEDVVPTARSRARKPRAILDSDDEEAEEEKAPQRNAAPRPSSSGDEGVRPSLSKQDRVRQLWQKKVEANEAKERERQMKLAAARGEEYVEPEPVTLVEDLIEDDSDGRTGKKKAKARKSSEKKAKSLSKKELEEMNRVTASLNRQQEVRLVATRKVGLSVADALKQHSVSSLPPPTVDRTVSISAQPEAITLSSSSDAIVTSSPSRDVAQTPVFKLSSKALGKQRASSPIADGDHATPVPHRARKPLAPAGWPERKRVPTPVAADDDEDEDLLAPDEMIRRDNEKREKARRSKEFQAKKLAAAKAAKAKAAQGNDSDTDLEIEMPGAPKRTARGASTQAENTLAVFSRTPARPRNDPRKILARHAGIDLAHPPSEDALPSESQLDAAGHEFGRHLDTRFHENMASSRKPRPFGVKSSSRAKRAGVPEQITHEKLNGSTLEKARLQNLAMRTKKQTLARQAQQNKPELQSVDVAALIKSKREKEDQEDQEEEDEDGDYVDEDEEEEAQASMYAGSDSERDETGSGDDEPAPAVAVAKSAPGSDDEAEVDSEGELVMPPSSQNSERLRQATQGDADEEDEDEEMPPPATTRRPASKIRIVPDDDDESRASDTPAPTELAPTEVARTATSDESQGAAAPAKVAFGALLGDEGDAGGFSQFFDSQFSQGAGGDDEGEGFLRPANDELSAPAPTMFAAQPLISTAERAADVARLEARGGFNDFEPATPRELPAPRQYINDKGFLTQTRPANLFDSPSDSPAYYRQSLSTRDSQSQALDETQPATAQTPTQLSRDPTRLRRVGALTPFDSLAPLAATEVETQLEDAQLEETRDALPSAAQQPTAPRNAFEALKAGAAQADAPPPEAQQVPRRHGKNAFVDAEANLSDEEVGLGLGGISGDEDEDGHDAELESLVDNEEVDRDVQEEQDKLARSRFQEDQEKAEAEDLKRAQRIADGKERQKRKGLDLFDDDFDDEHVSRNGHREKKARVESLTVGQLKDNAETQAFANVLAQGFVPTAKAGEYAFLETPHTFSDNEDADADIDEAELDDGAQDVFGRVDAPELRVRSHREARLLAVQQSCARRAFEERGVDEDDDVEMLSREARGDDDDEMLDERVLRDLSPQVNLGLSSSPAAPLKLNLKHRAVAATASVAQAAHVEDYTQIDSQTSVFGVQHSTAVKYSERDESSITTATVGGGRSAVTSFKRTSVTPSTSAAGGGKAGSNGGKSGTALGPKSSRFAAVRKGGFA</sequence>
<evidence type="ECO:0000313" key="4">
    <source>
        <dbReference type="Proteomes" id="UP000311382"/>
    </source>
</evidence>
<dbReference type="EMBL" id="SOZI01000001">
    <property type="protein sequence ID" value="TNY24832.1"/>
    <property type="molecule type" value="Genomic_DNA"/>
</dbReference>
<feature type="compositionally biased region" description="Basic and acidic residues" evidence="1">
    <location>
        <begin position="546"/>
        <end position="566"/>
    </location>
</feature>
<dbReference type="Pfam" id="PF09444">
    <property type="entry name" value="MRC1"/>
    <property type="match status" value="1"/>
</dbReference>
<organism evidence="3 4">
    <name type="scientific">Rhodotorula diobovata</name>
    <dbReference type="NCBI Taxonomy" id="5288"/>
    <lineage>
        <taxon>Eukaryota</taxon>
        <taxon>Fungi</taxon>
        <taxon>Dikarya</taxon>
        <taxon>Basidiomycota</taxon>
        <taxon>Pucciniomycotina</taxon>
        <taxon>Microbotryomycetes</taxon>
        <taxon>Sporidiobolales</taxon>
        <taxon>Sporidiobolaceae</taxon>
        <taxon>Rhodotorula</taxon>
    </lineage>
</organism>
<feature type="compositionally biased region" description="Polar residues" evidence="1">
    <location>
        <begin position="826"/>
        <end position="839"/>
    </location>
</feature>
<feature type="compositionally biased region" description="Polar residues" evidence="1">
    <location>
        <begin position="725"/>
        <end position="735"/>
    </location>
</feature>
<feature type="compositionally biased region" description="Acidic residues" evidence="1">
    <location>
        <begin position="753"/>
        <end position="775"/>
    </location>
</feature>
<feature type="compositionally biased region" description="Gly residues" evidence="1">
    <location>
        <begin position="1478"/>
        <end position="1490"/>
    </location>
</feature>
<feature type="region of interest" description="Disordered" evidence="1">
    <location>
        <begin position="1467"/>
        <end position="1499"/>
    </location>
</feature>
<feature type="region of interest" description="Disordered" evidence="1">
    <location>
        <begin position="203"/>
        <end position="401"/>
    </location>
</feature>
<comment type="caution">
    <text evidence="3">The sequence shown here is derived from an EMBL/GenBank/DDBJ whole genome shotgun (WGS) entry which is preliminary data.</text>
</comment>
<feature type="compositionally biased region" description="Low complexity" evidence="1">
    <location>
        <begin position="213"/>
        <end position="252"/>
    </location>
</feature>
<dbReference type="STRING" id="5288.A0A5C5G8V7"/>
<evidence type="ECO:0000313" key="3">
    <source>
        <dbReference type="EMBL" id="TNY24832.1"/>
    </source>
</evidence>
<feature type="region of interest" description="Disordered" evidence="1">
    <location>
        <begin position="1117"/>
        <end position="1136"/>
    </location>
</feature>
<feature type="compositionally biased region" description="Polar residues" evidence="1">
    <location>
        <begin position="1029"/>
        <end position="1042"/>
    </location>
</feature>
<feature type="compositionally biased region" description="Low complexity" evidence="1">
    <location>
        <begin position="567"/>
        <end position="580"/>
    </location>
</feature>
<feature type="compositionally biased region" description="Acidic residues" evidence="1">
    <location>
        <begin position="810"/>
        <end position="820"/>
    </location>
</feature>
<evidence type="ECO:0000259" key="2">
    <source>
        <dbReference type="Pfam" id="PF09444"/>
    </source>
</evidence>
<feature type="compositionally biased region" description="Acidic residues" evidence="1">
    <location>
        <begin position="841"/>
        <end position="851"/>
    </location>
</feature>
<feature type="domain" description="DNA replication checkpoint mediator MRC1" evidence="2">
    <location>
        <begin position="1135"/>
        <end position="1271"/>
    </location>
</feature>
<accession>A0A5C5G8V7</accession>
<proteinExistence type="predicted"/>
<dbReference type="Proteomes" id="UP000311382">
    <property type="component" value="Unassembled WGS sequence"/>
</dbReference>
<feature type="compositionally biased region" description="Basic and acidic residues" evidence="1">
    <location>
        <begin position="387"/>
        <end position="401"/>
    </location>
</feature>
<feature type="region of interest" description="Disordered" evidence="1">
    <location>
        <begin position="982"/>
        <end position="1110"/>
    </location>
</feature>
<reference evidence="3 4" key="1">
    <citation type="submission" date="2019-03" db="EMBL/GenBank/DDBJ databases">
        <title>Rhodosporidium diobovatum UCD-FST 08-225 genome sequencing, assembly, and annotation.</title>
        <authorList>
            <person name="Fakankun I.U."/>
            <person name="Fristensky B."/>
            <person name="Levin D.B."/>
        </authorList>
    </citation>
    <scope>NUCLEOTIDE SEQUENCE [LARGE SCALE GENOMIC DNA]</scope>
    <source>
        <strain evidence="3 4">UCD-FST 08-225</strain>
    </source>
</reference>
<feature type="compositionally biased region" description="Acidic residues" evidence="1">
    <location>
        <begin position="1162"/>
        <end position="1183"/>
    </location>
</feature>
<feature type="compositionally biased region" description="Polar residues" evidence="1">
    <location>
        <begin position="1008"/>
        <end position="1022"/>
    </location>
</feature>
<feature type="region of interest" description="Disordered" evidence="1">
    <location>
        <begin position="487"/>
        <end position="903"/>
    </location>
</feature>